<organism evidence="7 8">
    <name type="scientific">Neoroseomonas alkaliterrae</name>
    <dbReference type="NCBI Taxonomy" id="1452450"/>
    <lineage>
        <taxon>Bacteria</taxon>
        <taxon>Pseudomonadati</taxon>
        <taxon>Pseudomonadota</taxon>
        <taxon>Alphaproteobacteria</taxon>
        <taxon>Acetobacterales</taxon>
        <taxon>Acetobacteraceae</taxon>
        <taxon>Neoroseomonas</taxon>
    </lineage>
</organism>
<accession>A0A840XXC7</accession>
<keyword evidence="2" id="KW-0479">Metal-binding</keyword>
<proteinExistence type="predicted"/>
<gene>
    <name evidence="7" type="ORF">FHS88_003412</name>
</gene>
<evidence type="ECO:0000256" key="5">
    <source>
        <dbReference type="ARBA" id="ARBA00022842"/>
    </source>
</evidence>
<dbReference type="GO" id="GO:0005524">
    <property type="term" value="F:ATP binding"/>
    <property type="evidence" value="ECO:0007669"/>
    <property type="project" value="UniProtKB-KW"/>
</dbReference>
<dbReference type="InterPro" id="IPR005494">
    <property type="entry name" value="GSPS_pre-ATP-grasp-like_dom"/>
</dbReference>
<evidence type="ECO:0000256" key="2">
    <source>
        <dbReference type="ARBA" id="ARBA00022723"/>
    </source>
</evidence>
<keyword evidence="8" id="KW-1185">Reference proteome</keyword>
<dbReference type="Gene3D" id="3.30.1490.330">
    <property type="match status" value="1"/>
</dbReference>
<feature type="domain" description="Glutathionylspermidine synthase pre-ATP-grasp-like" evidence="6">
    <location>
        <begin position="30"/>
        <end position="391"/>
    </location>
</feature>
<dbReference type="Proteomes" id="UP000562254">
    <property type="component" value="Unassembled WGS sequence"/>
</dbReference>
<protein>
    <submittedName>
        <fullName evidence="7">Glutathionylspermidine synthase</fullName>
    </submittedName>
</protein>
<dbReference type="RefSeq" id="WP_184486655.1">
    <property type="nucleotide sequence ID" value="NZ_JAAEDJ010000099.1"/>
</dbReference>
<evidence type="ECO:0000256" key="4">
    <source>
        <dbReference type="ARBA" id="ARBA00022840"/>
    </source>
</evidence>
<dbReference type="InterPro" id="IPR016185">
    <property type="entry name" value="PreATP-grasp_dom_sf"/>
</dbReference>
<evidence type="ECO:0000313" key="7">
    <source>
        <dbReference type="EMBL" id="MBB5691259.1"/>
    </source>
</evidence>
<sequence length="394" mass="44044">MAYPPFSREPVRTPSSFMARLRELTLDVPNAEGEPWWVTDAAYVIGEAAAEALLDAANGIQKRCYQAVEELVASGDFAYFGIANPAMRTAITQSWRAKDAPLYGRMDFSFAPDGTPMLMDYEADSPFGLAEASFVQWEWFEAWQEAEGRKSDSQENLLYEKLSEHIPKIGLPSRFAIACGGETEPNGRPADTTEHFDAQFLAEIAAKSNLAARICSIEQVGWDLDAQRFTDDRDEPLEALIKIYPWDWMEEEPNIEVVPASRTRIYPGAWVRLLADKTMMALLWHMFPNAPNLLPTFLDRPPQGEWVAKPRRGWDGEHVYLPGQPIGAVPEEEMGPLLYQAPCPLPVFRAGRREMHCAVSVWMVGGQAAGLSFRESRGPVTGPAARFVPHILRG</sequence>
<dbReference type="AlphaFoldDB" id="A0A840XXC7"/>
<reference evidence="7 8" key="1">
    <citation type="submission" date="2020-08" db="EMBL/GenBank/DDBJ databases">
        <title>Genomic Encyclopedia of Type Strains, Phase IV (KMG-IV): sequencing the most valuable type-strain genomes for metagenomic binning, comparative biology and taxonomic classification.</title>
        <authorList>
            <person name="Goeker M."/>
        </authorList>
    </citation>
    <scope>NUCLEOTIDE SEQUENCE [LARGE SCALE GENOMIC DNA]</scope>
    <source>
        <strain evidence="7 8">DSM 25895</strain>
    </source>
</reference>
<name>A0A840XXC7_9PROT</name>
<dbReference type="SUPFAM" id="SSF52440">
    <property type="entry name" value="PreATP-grasp domain"/>
    <property type="match status" value="1"/>
</dbReference>
<comment type="caution">
    <text evidence="7">The sequence shown here is derived from an EMBL/GenBank/DDBJ whole genome shotgun (WGS) entry which is preliminary data.</text>
</comment>
<keyword evidence="3" id="KW-0547">Nucleotide-binding</keyword>
<dbReference type="Pfam" id="PF03738">
    <property type="entry name" value="GSP_synth"/>
    <property type="match status" value="1"/>
</dbReference>
<evidence type="ECO:0000256" key="1">
    <source>
        <dbReference type="ARBA" id="ARBA00022598"/>
    </source>
</evidence>
<evidence type="ECO:0000313" key="8">
    <source>
        <dbReference type="Proteomes" id="UP000562254"/>
    </source>
</evidence>
<keyword evidence="4" id="KW-0067">ATP-binding</keyword>
<keyword evidence="5" id="KW-0460">Magnesium</keyword>
<dbReference type="EMBL" id="JACIJE010000011">
    <property type="protein sequence ID" value="MBB5691259.1"/>
    <property type="molecule type" value="Genomic_DNA"/>
</dbReference>
<keyword evidence="1" id="KW-0436">Ligase</keyword>
<dbReference type="SUPFAM" id="SSF56059">
    <property type="entry name" value="Glutathione synthetase ATP-binding domain-like"/>
    <property type="match status" value="1"/>
</dbReference>
<evidence type="ECO:0000259" key="6">
    <source>
        <dbReference type="Pfam" id="PF03738"/>
    </source>
</evidence>
<evidence type="ECO:0000256" key="3">
    <source>
        <dbReference type="ARBA" id="ARBA00022741"/>
    </source>
</evidence>
<dbReference type="GO" id="GO:0016874">
    <property type="term" value="F:ligase activity"/>
    <property type="evidence" value="ECO:0007669"/>
    <property type="project" value="UniProtKB-KW"/>
</dbReference>
<dbReference type="GO" id="GO:0046872">
    <property type="term" value="F:metal ion binding"/>
    <property type="evidence" value="ECO:0007669"/>
    <property type="project" value="UniProtKB-KW"/>
</dbReference>